<dbReference type="InterPro" id="IPR035979">
    <property type="entry name" value="RBD_domain_sf"/>
</dbReference>
<feature type="compositionally biased region" description="Acidic residues" evidence="1">
    <location>
        <begin position="1"/>
        <end position="10"/>
    </location>
</feature>
<dbReference type="InterPro" id="IPR034772">
    <property type="entry name" value="CPSF6/7"/>
</dbReference>
<feature type="compositionally biased region" description="Low complexity" evidence="1">
    <location>
        <begin position="61"/>
        <end position="76"/>
    </location>
</feature>
<gene>
    <name evidence="2" type="ORF">B0H63DRAFT_35460</name>
</gene>
<proteinExistence type="predicted"/>
<dbReference type="PANTHER" id="PTHR23204">
    <property type="entry name" value="CLEAVAGE AND POLYADENYLATION SPECIFIC FACTOR"/>
    <property type="match status" value="1"/>
</dbReference>
<dbReference type="EMBL" id="JAULSW010000001">
    <property type="protein sequence ID" value="KAK3394093.1"/>
    <property type="molecule type" value="Genomic_DNA"/>
</dbReference>
<dbReference type="Gene3D" id="3.30.70.330">
    <property type="match status" value="1"/>
</dbReference>
<reference evidence="2" key="2">
    <citation type="submission" date="2023-06" db="EMBL/GenBank/DDBJ databases">
        <authorList>
            <consortium name="Lawrence Berkeley National Laboratory"/>
            <person name="Haridas S."/>
            <person name="Hensen N."/>
            <person name="Bonometti L."/>
            <person name="Westerberg I."/>
            <person name="Brannstrom I.O."/>
            <person name="Guillou S."/>
            <person name="Cros-Aarteil S."/>
            <person name="Calhoun S."/>
            <person name="Kuo A."/>
            <person name="Mondo S."/>
            <person name="Pangilinan J."/>
            <person name="Riley R."/>
            <person name="LaButti K."/>
            <person name="Andreopoulos B."/>
            <person name="Lipzen A."/>
            <person name="Chen C."/>
            <person name="Yanf M."/>
            <person name="Daum C."/>
            <person name="Ng V."/>
            <person name="Clum A."/>
            <person name="Steindorff A."/>
            <person name="Ohm R."/>
            <person name="Martin F."/>
            <person name="Silar P."/>
            <person name="Natvig D."/>
            <person name="Lalanne C."/>
            <person name="Gautier V."/>
            <person name="Ament-velasquez S.L."/>
            <person name="Kruys A."/>
            <person name="Hutchinson M.I."/>
            <person name="Powell A.J."/>
            <person name="Barry K."/>
            <person name="Miller A.N."/>
            <person name="Grigoriev I.V."/>
            <person name="Debuchy R."/>
            <person name="Gladieux P."/>
            <person name="Thoren M.H."/>
            <person name="Johannesson H."/>
        </authorList>
    </citation>
    <scope>NUCLEOTIDE SEQUENCE</scope>
    <source>
        <strain evidence="2">CBS 232.78</strain>
    </source>
</reference>
<comment type="caution">
    <text evidence="2">The sequence shown here is derived from an EMBL/GenBank/DDBJ whole genome shotgun (WGS) entry which is preliminary data.</text>
</comment>
<feature type="compositionally biased region" description="Basic and acidic residues" evidence="1">
    <location>
        <begin position="34"/>
        <end position="57"/>
    </location>
</feature>
<dbReference type="AlphaFoldDB" id="A0AAE0P643"/>
<organism evidence="2 3">
    <name type="scientific">Podospora didyma</name>
    <dbReference type="NCBI Taxonomy" id="330526"/>
    <lineage>
        <taxon>Eukaryota</taxon>
        <taxon>Fungi</taxon>
        <taxon>Dikarya</taxon>
        <taxon>Ascomycota</taxon>
        <taxon>Pezizomycotina</taxon>
        <taxon>Sordariomycetes</taxon>
        <taxon>Sordariomycetidae</taxon>
        <taxon>Sordariales</taxon>
        <taxon>Podosporaceae</taxon>
        <taxon>Podospora</taxon>
    </lineage>
</organism>
<evidence type="ECO:0000313" key="2">
    <source>
        <dbReference type="EMBL" id="KAK3394093.1"/>
    </source>
</evidence>
<evidence type="ECO:0008006" key="4">
    <source>
        <dbReference type="Google" id="ProtNLM"/>
    </source>
</evidence>
<feature type="compositionally biased region" description="Gly residues" evidence="1">
    <location>
        <begin position="233"/>
        <end position="250"/>
    </location>
</feature>
<feature type="compositionally biased region" description="Basic and acidic residues" evidence="1">
    <location>
        <begin position="79"/>
        <end position="89"/>
    </location>
</feature>
<dbReference type="InterPro" id="IPR012677">
    <property type="entry name" value="Nucleotide-bd_a/b_plait_sf"/>
</dbReference>
<dbReference type="GO" id="GO:0005634">
    <property type="term" value="C:nucleus"/>
    <property type="evidence" value="ECO:0007669"/>
    <property type="project" value="UniProtKB-SubCell"/>
</dbReference>
<dbReference type="Proteomes" id="UP001285441">
    <property type="component" value="Unassembled WGS sequence"/>
</dbReference>
<feature type="compositionally biased region" description="Low complexity" evidence="1">
    <location>
        <begin position="216"/>
        <end position="232"/>
    </location>
</feature>
<feature type="region of interest" description="Disordered" evidence="1">
    <location>
        <begin position="180"/>
        <end position="256"/>
    </location>
</feature>
<dbReference type="GO" id="GO:0003676">
    <property type="term" value="F:nucleic acid binding"/>
    <property type="evidence" value="ECO:0007669"/>
    <property type="project" value="InterPro"/>
</dbReference>
<reference evidence="2" key="1">
    <citation type="journal article" date="2023" name="Mol. Phylogenet. Evol.">
        <title>Genome-scale phylogeny and comparative genomics of the fungal order Sordariales.</title>
        <authorList>
            <person name="Hensen N."/>
            <person name="Bonometti L."/>
            <person name="Westerberg I."/>
            <person name="Brannstrom I.O."/>
            <person name="Guillou S."/>
            <person name="Cros-Aarteil S."/>
            <person name="Calhoun S."/>
            <person name="Haridas S."/>
            <person name="Kuo A."/>
            <person name="Mondo S."/>
            <person name="Pangilinan J."/>
            <person name="Riley R."/>
            <person name="LaButti K."/>
            <person name="Andreopoulos B."/>
            <person name="Lipzen A."/>
            <person name="Chen C."/>
            <person name="Yan M."/>
            <person name="Daum C."/>
            <person name="Ng V."/>
            <person name="Clum A."/>
            <person name="Steindorff A."/>
            <person name="Ohm R.A."/>
            <person name="Martin F."/>
            <person name="Silar P."/>
            <person name="Natvig D.O."/>
            <person name="Lalanne C."/>
            <person name="Gautier V."/>
            <person name="Ament-Velasquez S.L."/>
            <person name="Kruys A."/>
            <person name="Hutchinson M.I."/>
            <person name="Powell A.J."/>
            <person name="Barry K."/>
            <person name="Miller A.N."/>
            <person name="Grigoriev I.V."/>
            <person name="Debuchy R."/>
            <person name="Gladieux P."/>
            <person name="Hiltunen Thoren M."/>
            <person name="Johannesson H."/>
        </authorList>
    </citation>
    <scope>NUCLEOTIDE SEQUENCE</scope>
    <source>
        <strain evidence="2">CBS 232.78</strain>
    </source>
</reference>
<sequence>MAEEEFEIDVYGDAGNDNGVGEHDNADGATYDGDDSHDANGHNHHEYDDQREEKMEDNADQQQSPSSAPQQLRPQQGVKRKEGSDERPVDPGATTAILVSELNWWNTDDDIRGWVAQANCEAELRDITFSEHKVNGKSKGQAYIEFTSQQAATATKHYLDGLQTKNTQPPGQKLPTVIYSSPTNNPFRTLPKDAPNRGGAKDTQNRTPSGPGYNDRGSNFAGNQNNNNYNSGGFRGGRGGFTPRGGGMNSGGFQRNNFQGSNMNAFNNNMGGFNNPMAGGGFGGGGFNRGGMMGGGMRGGGMRGGRGGGMNPMMGGMAMGGMGPMGGMPGAMAGMGMMGAGMPGFQGMPTGFNPAFFQAQAANPANEWQNPHGAKRARGE</sequence>
<accession>A0AAE0P643</accession>
<keyword evidence="3" id="KW-1185">Reference proteome</keyword>
<name>A0AAE0P643_9PEZI</name>
<feature type="region of interest" description="Disordered" evidence="1">
    <location>
        <begin position="1"/>
        <end position="93"/>
    </location>
</feature>
<dbReference type="SUPFAM" id="SSF54928">
    <property type="entry name" value="RNA-binding domain, RBD"/>
    <property type="match status" value="1"/>
</dbReference>
<evidence type="ECO:0000313" key="3">
    <source>
        <dbReference type="Proteomes" id="UP001285441"/>
    </source>
</evidence>
<protein>
    <recommendedName>
        <fullName evidence="4">RRM domain-containing protein</fullName>
    </recommendedName>
</protein>
<dbReference type="GO" id="GO:0006397">
    <property type="term" value="P:mRNA processing"/>
    <property type="evidence" value="ECO:0007669"/>
    <property type="project" value="UniProtKB-KW"/>
</dbReference>
<evidence type="ECO:0000256" key="1">
    <source>
        <dbReference type="SAM" id="MobiDB-lite"/>
    </source>
</evidence>
<feature type="compositionally biased region" description="Basic and acidic residues" evidence="1">
    <location>
        <begin position="190"/>
        <end position="204"/>
    </location>
</feature>